<organism evidence="4 5">
    <name type="scientific">Pseudomonas protegens (strain DSM 19095 / LMG 27888 / CFBP 6595 / CHA0)</name>
    <dbReference type="NCBI Taxonomy" id="1124983"/>
    <lineage>
        <taxon>Bacteria</taxon>
        <taxon>Pseudomonadati</taxon>
        <taxon>Pseudomonadota</taxon>
        <taxon>Gammaproteobacteria</taxon>
        <taxon>Pseudomonadales</taxon>
        <taxon>Pseudomonadaceae</taxon>
        <taxon>Pseudomonas</taxon>
    </lineage>
</organism>
<name>A0A2C9ELT3_PSEPH</name>
<dbReference type="PANTHER" id="PTHR32347">
    <property type="entry name" value="EFFLUX SYSTEM COMPONENT YKNX-RELATED"/>
    <property type="match status" value="1"/>
</dbReference>
<dbReference type="Gene3D" id="1.10.287.470">
    <property type="entry name" value="Helix hairpin bin"/>
    <property type="match status" value="1"/>
</dbReference>
<protein>
    <submittedName>
        <fullName evidence="4">Membrane protein</fullName>
    </submittedName>
</protein>
<evidence type="ECO:0000313" key="5">
    <source>
        <dbReference type="Proteomes" id="UP000013940"/>
    </source>
</evidence>
<feature type="domain" description="YknX-like beta-barrel" evidence="3">
    <location>
        <begin position="245"/>
        <end position="325"/>
    </location>
</feature>
<dbReference type="PANTHER" id="PTHR32347:SF29">
    <property type="entry name" value="UPF0194 MEMBRANE PROTEIN YBHG"/>
    <property type="match status" value="1"/>
</dbReference>
<dbReference type="HOGENOM" id="CLU_018816_6_3_6"/>
<sequence length="337" mass="37566">MKKQLIVGVAVLLVATAGVSWFLLRPEKQNDHLKLHGNVDIRQVSLAFDGSERIAALYAEEGDLVQPGQVLAELDTRTLRLEINRSKARIGAQEQALLRLKNGTRPQEVEQSKARFDAAQAQMQLAQLHMQRLRRIADDTQGKGVSQQRLDQAAARLQVAKAQSQEQRESWTLAKIGPRNEDIAQATADLQASRADLDLLEHYLARAQLKAPTQARIRTRLLEPGDMASPQRPVFALALTDPKWVRAYVNERQLGHIRADQMARVYTDSFPDQAIDGKVGYISSVAEFTPKSVETEDLRTSLVYEIRVLVKDPDDRLRLGMPATVYLDQAPVAGATP</sequence>
<dbReference type="AlphaFoldDB" id="A0A2C9ELT3"/>
<dbReference type="InterPro" id="IPR050465">
    <property type="entry name" value="UPF0194_transport"/>
</dbReference>
<dbReference type="GeneID" id="57475846"/>
<dbReference type="InterPro" id="IPR058636">
    <property type="entry name" value="Beta-barrel_YknX"/>
</dbReference>
<reference evidence="5" key="1">
    <citation type="journal article" date="2014" name="Genome Announc.">
        <title>Full-genome sequence of the plant growth-promoting bacterium Pseudomonas protegens CHA0.</title>
        <authorList>
            <person name="Jousset A."/>
            <person name="Schuldes J."/>
            <person name="Keel C."/>
            <person name="Maurhofer M."/>
            <person name="Daniel R."/>
            <person name="Scheu S."/>
            <person name="Thuermer A."/>
        </authorList>
    </citation>
    <scope>NUCLEOTIDE SEQUENCE [LARGE SCALE GENOMIC DNA]</scope>
    <source>
        <strain evidence="5">DSM 19095 / LMG 27888 / CFBP 6595 / CHA0</strain>
    </source>
</reference>
<evidence type="ECO:0000259" key="3">
    <source>
        <dbReference type="Pfam" id="PF25990"/>
    </source>
</evidence>
<dbReference type="GO" id="GO:0030313">
    <property type="term" value="C:cell envelope"/>
    <property type="evidence" value="ECO:0007669"/>
    <property type="project" value="UniProtKB-SubCell"/>
</dbReference>
<accession>A0A2C9ELT3</accession>
<dbReference type="Pfam" id="PF25990">
    <property type="entry name" value="Beta-barrel_YknX"/>
    <property type="match status" value="1"/>
</dbReference>
<dbReference type="KEGG" id="pprc:PFLCHA0_c28530"/>
<keyword evidence="2" id="KW-0175">Coiled coil</keyword>
<proteinExistence type="predicted"/>
<dbReference type="EMBL" id="CP003190">
    <property type="protein sequence ID" value="AGL84623.1"/>
    <property type="molecule type" value="Genomic_DNA"/>
</dbReference>
<gene>
    <name evidence="4" type="ORF">PFLCHA0_c28530</name>
</gene>
<comment type="subcellular location">
    <subcellularLocation>
        <location evidence="1">Cell envelope</location>
    </subcellularLocation>
</comment>
<dbReference type="SUPFAM" id="SSF111369">
    <property type="entry name" value="HlyD-like secretion proteins"/>
    <property type="match status" value="2"/>
</dbReference>
<dbReference type="Gene3D" id="2.40.50.100">
    <property type="match status" value="1"/>
</dbReference>
<dbReference type="Gene3D" id="2.40.30.170">
    <property type="match status" value="1"/>
</dbReference>
<dbReference type="Proteomes" id="UP000013940">
    <property type="component" value="Chromosome"/>
</dbReference>
<evidence type="ECO:0000313" key="4">
    <source>
        <dbReference type="EMBL" id="AGL84623.1"/>
    </source>
</evidence>
<dbReference type="RefSeq" id="WP_011061087.1">
    <property type="nucleotide sequence ID" value="NC_021237.1"/>
</dbReference>
<evidence type="ECO:0000256" key="1">
    <source>
        <dbReference type="ARBA" id="ARBA00004196"/>
    </source>
</evidence>
<evidence type="ECO:0000256" key="2">
    <source>
        <dbReference type="ARBA" id="ARBA00023054"/>
    </source>
</evidence>
<dbReference type="eggNOG" id="COG0845">
    <property type="taxonomic scope" value="Bacteria"/>
</dbReference>